<dbReference type="PANTHER" id="PTHR30489">
    <property type="entry name" value="LIPOPROTEIN-RELEASING SYSTEM TRANSMEMBRANE PROTEIN LOLE"/>
    <property type="match status" value="1"/>
</dbReference>
<evidence type="ECO:0000256" key="2">
    <source>
        <dbReference type="ARBA" id="ARBA00022475"/>
    </source>
</evidence>
<gene>
    <name evidence="9" type="ORF">ASZ90_015095</name>
</gene>
<dbReference type="Pfam" id="PF12704">
    <property type="entry name" value="MacB_PCD"/>
    <property type="match status" value="1"/>
</dbReference>
<evidence type="ECO:0000259" key="7">
    <source>
        <dbReference type="Pfam" id="PF02687"/>
    </source>
</evidence>
<evidence type="ECO:0000256" key="4">
    <source>
        <dbReference type="ARBA" id="ARBA00022989"/>
    </source>
</evidence>
<evidence type="ECO:0000313" key="9">
    <source>
        <dbReference type="EMBL" id="KUG15240.1"/>
    </source>
</evidence>
<dbReference type="AlphaFoldDB" id="A0A0W8F2W2"/>
<evidence type="ECO:0000256" key="6">
    <source>
        <dbReference type="SAM" id="Phobius"/>
    </source>
</evidence>
<name>A0A0W8F2W2_9ZZZZ</name>
<dbReference type="GO" id="GO:0044874">
    <property type="term" value="P:lipoprotein localization to outer membrane"/>
    <property type="evidence" value="ECO:0007669"/>
    <property type="project" value="TreeGrafter"/>
</dbReference>
<evidence type="ECO:0000259" key="8">
    <source>
        <dbReference type="Pfam" id="PF12704"/>
    </source>
</evidence>
<keyword evidence="3 6" id="KW-0812">Transmembrane</keyword>
<feature type="domain" description="MacB-like periplasmic core" evidence="8">
    <location>
        <begin position="35"/>
        <end position="252"/>
    </location>
</feature>
<feature type="transmembrane region" description="Helical" evidence="6">
    <location>
        <begin position="381"/>
        <end position="400"/>
    </location>
</feature>
<dbReference type="InterPro" id="IPR025857">
    <property type="entry name" value="MacB_PCD"/>
</dbReference>
<organism evidence="9">
    <name type="scientific">hydrocarbon metagenome</name>
    <dbReference type="NCBI Taxonomy" id="938273"/>
    <lineage>
        <taxon>unclassified sequences</taxon>
        <taxon>metagenomes</taxon>
        <taxon>ecological metagenomes</taxon>
    </lineage>
</organism>
<dbReference type="EMBL" id="LNQE01001571">
    <property type="protein sequence ID" value="KUG15240.1"/>
    <property type="molecule type" value="Genomic_DNA"/>
</dbReference>
<dbReference type="InterPro" id="IPR003838">
    <property type="entry name" value="ABC3_permease_C"/>
</dbReference>
<feature type="transmembrane region" description="Helical" evidence="6">
    <location>
        <begin position="280"/>
        <end position="304"/>
    </location>
</feature>
<dbReference type="GO" id="GO:0098797">
    <property type="term" value="C:plasma membrane protein complex"/>
    <property type="evidence" value="ECO:0007669"/>
    <property type="project" value="TreeGrafter"/>
</dbReference>
<proteinExistence type="predicted"/>
<evidence type="ECO:0000256" key="1">
    <source>
        <dbReference type="ARBA" id="ARBA00004651"/>
    </source>
</evidence>
<sequence length="410" mass="44863">MEEESRGLVMLAGIRVSLFLALRALRRGNLGSLLLTVVIVGMVFTNMIFMPSIITGAIKNYEQQTIETYTSDIIIQPKEDAEFIEDLQALLDKVNRVPGVWRASPHYAAGAVLRFRGNALPMGVIGVIPRDERLVTTVHSHMIAGNYLGDGDTGEIVIGKYVAGERDVSDVFLPSLGGVRVGDTISAAYTNGVVREYRVKGIFQTYSFNTDAMAFTTWEEMELVAGESLDQASVVLVKTSPGSDENAVKKSLLRYGVQEKVQTWLEFLGTAYTDAVESYAILNSITTVVSLVIAAVVLFVVIMIKTLNSRRQIGILLAIGIRRDIIINSYLFQVLILASLGIVFGILVVLGLTAYFTAYPIEFPEGSVAPYLVPAEIGTNALYLFFTSALAGFIPAWRIARKDILESMRA</sequence>
<feature type="domain" description="ABC3 transporter permease C-terminal" evidence="7">
    <location>
        <begin position="286"/>
        <end position="403"/>
    </location>
</feature>
<keyword evidence="2" id="KW-1003">Cell membrane</keyword>
<comment type="caution">
    <text evidence="9">The sequence shown here is derived from an EMBL/GenBank/DDBJ whole genome shotgun (WGS) entry which is preliminary data.</text>
</comment>
<feature type="transmembrane region" description="Helical" evidence="6">
    <location>
        <begin position="330"/>
        <end position="361"/>
    </location>
</feature>
<dbReference type="PANTHER" id="PTHR30489:SF0">
    <property type="entry name" value="LIPOPROTEIN-RELEASING SYSTEM TRANSMEMBRANE PROTEIN LOLE"/>
    <property type="match status" value="1"/>
</dbReference>
<accession>A0A0W8F2W2</accession>
<keyword evidence="4 6" id="KW-1133">Transmembrane helix</keyword>
<feature type="transmembrane region" description="Helical" evidence="6">
    <location>
        <begin position="32"/>
        <end position="54"/>
    </location>
</feature>
<dbReference type="Pfam" id="PF02687">
    <property type="entry name" value="FtsX"/>
    <property type="match status" value="1"/>
</dbReference>
<keyword evidence="5 6" id="KW-0472">Membrane</keyword>
<comment type="subcellular location">
    <subcellularLocation>
        <location evidence="1">Cell membrane</location>
        <topology evidence="1">Multi-pass membrane protein</topology>
    </subcellularLocation>
</comment>
<reference evidence="9" key="1">
    <citation type="journal article" date="2015" name="Proc. Natl. Acad. Sci. U.S.A.">
        <title>Networks of energetic and metabolic interactions define dynamics in microbial communities.</title>
        <authorList>
            <person name="Embree M."/>
            <person name="Liu J.K."/>
            <person name="Al-Bassam M.M."/>
            <person name="Zengler K."/>
        </authorList>
    </citation>
    <scope>NUCLEOTIDE SEQUENCE</scope>
</reference>
<evidence type="ECO:0000256" key="3">
    <source>
        <dbReference type="ARBA" id="ARBA00022692"/>
    </source>
</evidence>
<evidence type="ECO:0000256" key="5">
    <source>
        <dbReference type="ARBA" id="ARBA00023136"/>
    </source>
</evidence>
<protein>
    <recommendedName>
        <fullName evidence="10">ABC transporter permease</fullName>
    </recommendedName>
</protein>
<dbReference type="InterPro" id="IPR051447">
    <property type="entry name" value="Lipoprotein-release_system"/>
</dbReference>
<evidence type="ECO:0008006" key="10">
    <source>
        <dbReference type="Google" id="ProtNLM"/>
    </source>
</evidence>